<evidence type="ECO:0000313" key="1">
    <source>
        <dbReference type="EMBL" id="ORY71159.1"/>
    </source>
</evidence>
<protein>
    <submittedName>
        <fullName evidence="1">Uncharacterized protein</fullName>
    </submittedName>
</protein>
<dbReference type="OrthoDB" id="4776289at2759"/>
<evidence type="ECO:0000313" key="2">
    <source>
        <dbReference type="Proteomes" id="UP000193689"/>
    </source>
</evidence>
<gene>
    <name evidence="1" type="ORF">BCR38DRAFT_479678</name>
</gene>
<proteinExistence type="predicted"/>
<keyword evidence="2" id="KW-1185">Reference proteome</keyword>
<dbReference type="RefSeq" id="XP_040720751.1">
    <property type="nucleotide sequence ID" value="XM_040863185.1"/>
</dbReference>
<dbReference type="AlphaFoldDB" id="A0A1Y2EHV6"/>
<reference evidence="1 2" key="1">
    <citation type="submission" date="2016-07" db="EMBL/GenBank/DDBJ databases">
        <title>Pervasive Adenine N6-methylation of Active Genes in Fungi.</title>
        <authorList>
            <consortium name="DOE Joint Genome Institute"/>
            <person name="Mondo S.J."/>
            <person name="Dannebaum R.O."/>
            <person name="Kuo R.C."/>
            <person name="Labutti K."/>
            <person name="Haridas S."/>
            <person name="Kuo A."/>
            <person name="Salamov A."/>
            <person name="Ahrendt S.R."/>
            <person name="Lipzen A."/>
            <person name="Sullivan W."/>
            <person name="Andreopoulos W.B."/>
            <person name="Clum A."/>
            <person name="Lindquist E."/>
            <person name="Daum C."/>
            <person name="Ramamoorthy G.K."/>
            <person name="Gryganskyi A."/>
            <person name="Culley D."/>
            <person name="Magnuson J.K."/>
            <person name="James T.Y."/>
            <person name="O'Malley M.A."/>
            <person name="Stajich J.E."/>
            <person name="Spatafora J.W."/>
            <person name="Visel A."/>
            <person name="Grigoriev I.V."/>
        </authorList>
    </citation>
    <scope>NUCLEOTIDE SEQUENCE [LARGE SCALE GENOMIC DNA]</scope>
    <source>
        <strain evidence="1 2">CBS 129021</strain>
    </source>
</reference>
<sequence length="257" mass="28681">MAFLAFDAAIKRRIPGSCEGNHDESLPTWEEKKTPEAKIEKAVEYAAKKDGKEEEKIIYGPKPDVMLPLRSITTEPGGGQRGGALFRGLRSIPGVISGSPMTNCWQWTILRIHALTSQAPVDDSSEKLQTVPPGAKEWYAVYHGVFYHIKGTDIIVVLDKAGHVITEQGDGKRGSEVHETFSTLQPMPISGMMRHGLHWIDWFAKQAEIYFRILDKAQVLRQLIRLRYSAFGASTELARFFSSLVDPGLLTNFQKVA</sequence>
<dbReference type="InParanoid" id="A0A1Y2EHV6"/>
<name>A0A1Y2EHV6_9PEZI</name>
<accession>A0A1Y2EHV6</accession>
<dbReference type="GeneID" id="63779397"/>
<dbReference type="Proteomes" id="UP000193689">
    <property type="component" value="Unassembled WGS sequence"/>
</dbReference>
<organism evidence="1 2">
    <name type="scientific">Pseudomassariella vexata</name>
    <dbReference type="NCBI Taxonomy" id="1141098"/>
    <lineage>
        <taxon>Eukaryota</taxon>
        <taxon>Fungi</taxon>
        <taxon>Dikarya</taxon>
        <taxon>Ascomycota</taxon>
        <taxon>Pezizomycotina</taxon>
        <taxon>Sordariomycetes</taxon>
        <taxon>Xylariomycetidae</taxon>
        <taxon>Amphisphaeriales</taxon>
        <taxon>Pseudomassariaceae</taxon>
        <taxon>Pseudomassariella</taxon>
    </lineage>
</organism>
<dbReference type="EMBL" id="MCFJ01000001">
    <property type="protein sequence ID" value="ORY71159.1"/>
    <property type="molecule type" value="Genomic_DNA"/>
</dbReference>
<comment type="caution">
    <text evidence="1">The sequence shown here is derived from an EMBL/GenBank/DDBJ whole genome shotgun (WGS) entry which is preliminary data.</text>
</comment>